<keyword evidence="1" id="KW-0812">Transmembrane</keyword>
<dbReference type="EMBL" id="JAAIKC010000010">
    <property type="protein sequence ID" value="NEW08663.1"/>
    <property type="molecule type" value="Genomic_DNA"/>
</dbReference>
<reference evidence="2" key="1">
    <citation type="submission" date="2020-02" db="EMBL/GenBank/DDBJ databases">
        <authorList>
            <person name="Shen X.-R."/>
            <person name="Zhang Y.-X."/>
        </authorList>
    </citation>
    <scope>NUCLEOTIDE SEQUENCE</scope>
    <source>
        <strain evidence="2">SYP-B3998</strain>
    </source>
</reference>
<keyword evidence="1" id="KW-0472">Membrane</keyword>
<feature type="transmembrane region" description="Helical" evidence="1">
    <location>
        <begin position="7"/>
        <end position="29"/>
    </location>
</feature>
<sequence length="256" mass="28485">MQKYRAAILWLLFPLVGVLLSIFLFPLAIENSKKPHAYTYAKYQAANGVELHTLKTKPSNIALKAIDKNVTQTGLYGINGGFFYNSDLLSIAVTNDQPAKGEANDYGTGWYNTDVARGTLIWDEALRAMYIQVVKHAGELQVTDRHHYWAQGGVSMKLGDPVGWEAQMIAEEMPAYDENRLRSATAYDSLGNVWLIVTPTPCTIEQFRSAILQKIVPGQLVDGIFLDGDGSSQLKSREDKLKGDGREVYQILQVVK</sequence>
<accession>A0A6G4A2G6</accession>
<evidence type="ECO:0000256" key="1">
    <source>
        <dbReference type="SAM" id="Phobius"/>
    </source>
</evidence>
<name>A0A6G4A2G6_9BACL</name>
<proteinExistence type="predicted"/>
<keyword evidence="1" id="KW-1133">Transmembrane helix</keyword>
<dbReference type="AlphaFoldDB" id="A0A6G4A2G6"/>
<organism evidence="2">
    <name type="scientific">Paenibacillus sp. SYP-B3998</name>
    <dbReference type="NCBI Taxonomy" id="2678564"/>
    <lineage>
        <taxon>Bacteria</taxon>
        <taxon>Bacillati</taxon>
        <taxon>Bacillota</taxon>
        <taxon>Bacilli</taxon>
        <taxon>Bacillales</taxon>
        <taxon>Paenibacillaceae</taxon>
        <taxon>Paenibacillus</taxon>
    </lineage>
</organism>
<gene>
    <name evidence="2" type="ORF">GK047_21950</name>
</gene>
<comment type="caution">
    <text evidence="2">The sequence shown here is derived from an EMBL/GenBank/DDBJ whole genome shotgun (WGS) entry which is preliminary data.</text>
</comment>
<protein>
    <recommendedName>
        <fullName evidence="3">Phosphodiester glycosidase domain-containing protein</fullName>
    </recommendedName>
</protein>
<evidence type="ECO:0008006" key="3">
    <source>
        <dbReference type="Google" id="ProtNLM"/>
    </source>
</evidence>
<dbReference type="RefSeq" id="WP_163951741.1">
    <property type="nucleotide sequence ID" value="NZ_JAAIKC010000010.1"/>
</dbReference>
<evidence type="ECO:0000313" key="2">
    <source>
        <dbReference type="EMBL" id="NEW08663.1"/>
    </source>
</evidence>